<evidence type="ECO:0000313" key="4">
    <source>
        <dbReference type="WBParaSite" id="ECPE_0001527501-mRNA-1"/>
    </source>
</evidence>
<sequence>MSAAPTWKSEDELEQLVTDAQEQLENLRENTDEKGRLNDETLIRYFSKHDLPIGIAGFLIDYNQFKHLHEPF</sequence>
<protein>
    <submittedName>
        <fullName evidence="4">GGDEF domain-containing protein</fullName>
    </submittedName>
</protein>
<dbReference type="Proteomes" id="UP000272942">
    <property type="component" value="Unassembled WGS sequence"/>
</dbReference>
<reference evidence="2 3" key="2">
    <citation type="submission" date="2018-11" db="EMBL/GenBank/DDBJ databases">
        <authorList>
            <consortium name="Pathogen Informatics"/>
        </authorList>
    </citation>
    <scope>NUCLEOTIDE SEQUENCE [LARGE SCALE GENOMIC DNA]</scope>
    <source>
        <strain evidence="2 3">Egypt</strain>
    </source>
</reference>
<name>A0A183B7Q0_9TREM</name>
<keyword evidence="1" id="KW-0175">Coiled coil</keyword>
<accession>A0A183B7Q0</accession>
<dbReference type="WBParaSite" id="ECPE_0001527501-mRNA-1">
    <property type="protein sequence ID" value="ECPE_0001527501-mRNA-1"/>
    <property type="gene ID" value="ECPE_0001527501"/>
</dbReference>
<gene>
    <name evidence="2" type="ORF">ECPE_LOCUS15235</name>
</gene>
<evidence type="ECO:0000256" key="1">
    <source>
        <dbReference type="SAM" id="Coils"/>
    </source>
</evidence>
<evidence type="ECO:0000313" key="3">
    <source>
        <dbReference type="Proteomes" id="UP000272942"/>
    </source>
</evidence>
<dbReference type="OrthoDB" id="417678at2759"/>
<proteinExistence type="predicted"/>
<reference evidence="4" key="1">
    <citation type="submission" date="2016-06" db="UniProtKB">
        <authorList>
            <consortium name="WormBaseParasite"/>
        </authorList>
    </citation>
    <scope>IDENTIFICATION</scope>
</reference>
<dbReference type="AlphaFoldDB" id="A0A183B7Q0"/>
<feature type="coiled-coil region" evidence="1">
    <location>
        <begin position="10"/>
        <end position="40"/>
    </location>
</feature>
<dbReference type="EMBL" id="UZAN01059924">
    <property type="protein sequence ID" value="VDP92507.1"/>
    <property type="molecule type" value="Genomic_DNA"/>
</dbReference>
<organism evidence="4">
    <name type="scientific">Echinostoma caproni</name>
    <dbReference type="NCBI Taxonomy" id="27848"/>
    <lineage>
        <taxon>Eukaryota</taxon>
        <taxon>Metazoa</taxon>
        <taxon>Spiralia</taxon>
        <taxon>Lophotrochozoa</taxon>
        <taxon>Platyhelminthes</taxon>
        <taxon>Trematoda</taxon>
        <taxon>Digenea</taxon>
        <taxon>Plagiorchiida</taxon>
        <taxon>Echinostomata</taxon>
        <taxon>Echinostomatoidea</taxon>
        <taxon>Echinostomatidae</taxon>
        <taxon>Echinostoma</taxon>
    </lineage>
</organism>
<evidence type="ECO:0000313" key="2">
    <source>
        <dbReference type="EMBL" id="VDP92507.1"/>
    </source>
</evidence>
<keyword evidence="3" id="KW-1185">Reference proteome</keyword>